<dbReference type="WBParaSite" id="ALUE_0001144601-mRNA-1">
    <property type="protein sequence ID" value="ALUE_0001144601-mRNA-1"/>
    <property type="gene ID" value="ALUE_0001144601"/>
</dbReference>
<dbReference type="InterPro" id="IPR001849">
    <property type="entry name" value="PH_domain"/>
</dbReference>
<reference evidence="4" key="1">
    <citation type="submission" date="2016-05" db="UniProtKB">
        <authorList>
            <consortium name="WormBaseParasite"/>
        </authorList>
    </citation>
    <scope>IDENTIFICATION</scope>
</reference>
<keyword evidence="3" id="KW-1185">Reference proteome</keyword>
<feature type="domain" description="PH" evidence="2">
    <location>
        <begin position="1"/>
        <end position="45"/>
    </location>
</feature>
<feature type="compositionally biased region" description="Basic and acidic residues" evidence="1">
    <location>
        <begin position="404"/>
        <end position="417"/>
    </location>
</feature>
<sequence length="1128" mass="123436">MEHSQFDSRLKYCVSVMTPDETLLLKGETDAISDEWFDVLMSAVIPARALRLGRPVLASEFFECAWDVVLVENPKLKKPVPNPEKMPNMCKKNPSLSGPQRLCFYPHTIILCKRGIEPASITELPPSGIPPFRLCDFVEFPRKYVASFGCQEKFFIMRMGRSSPSGSAEVWAQCESEETAADIHNKLNKIIERESEKKKQMVNGPMLRASISAGSHSHHERIHAPTSRHRMGSIGNAYVMGLTGSELKLRERRAQLRDSKAALDSFEEMLESRFIATPTTPLFVFDASSQRGRISSPGSFSGTFNMEPARRKCSASVISTGSPLSWNPGVLMPMRAHSVTGTSSTSTSESTANVLRTQKRTEVIAEEIPLGSFRRLDLARHRASLASSSAAEETEDSGGTLRIIDSDERSISSKSANDREIAATIERMLPEELKESCGLRFGHPEGGSFSGGHSEGDDHNDTGSYSARCSTSTNDEFISTTPGDSKASEDASGDNLEYAPMEMNSWSSGSTSHLAVPIPFEQQYNLEEVRSYVSDSSDSCYSSLAPNGAPRTYSFGSHISQSQRHVTRRHHLPDDGSPLQESLTYSFGSHISQSQRHVTRRHHLPDDGSPLQESLGSSSMQNGVHQRGIEPNNALLSSQEDPRKRAFSLGSKSWFQKPFRKFSRDFASRTHRHSNTSAASLASSYGAPSAHTFHPPATNTVPPIQAYIAPDPYPYSRGTKPFRKFSRDFASRTHRHSNTSAASLASSYGAPSAHTFHPPATNTVPPIQAYIAPDPYPYSRVRSESIGSGRSTPYTHRSSTSAAVVDHVQLDFGGSVIPLGRSASGSVHSVESPTSSRTSSFGCGQRLLQSVRDPGDIVVHTVDLQDAEPFCHPHLSSMREKPTSPRQQQIEDDDYVDRDVGISDDYILSDAVLHELASEQYGCASVASCSTIGEAQHSGGNFVDSRSSQFFETIQENISGRSSRASSGSDGGEQNKGNWSAKALKGSSGNMTTKEGEDHCTKEESSVAIEEGIDKEQQFVKDEHEDTGKSLDETNRIGSLKCIAGTSQKHASLPRLWQNNYNDGRRHLLSRDDSDLKYVLVDLTHPTGVGNRKRSMSSSICIGVSSLDYAQLQPPATTLAPISNKTFL</sequence>
<dbReference type="InterPro" id="IPR011993">
    <property type="entry name" value="PH-like_dom_sf"/>
</dbReference>
<dbReference type="SMART" id="SM01244">
    <property type="entry name" value="IRS"/>
    <property type="match status" value="1"/>
</dbReference>
<accession>A0A0M3I404</accession>
<evidence type="ECO:0000256" key="1">
    <source>
        <dbReference type="SAM" id="MobiDB-lite"/>
    </source>
</evidence>
<feature type="region of interest" description="Disordered" evidence="1">
    <location>
        <begin position="958"/>
        <end position="1003"/>
    </location>
</feature>
<feature type="compositionally biased region" description="Polar residues" evidence="1">
    <location>
        <begin position="579"/>
        <end position="596"/>
    </location>
</feature>
<feature type="region of interest" description="Disordered" evidence="1">
    <location>
        <begin position="438"/>
        <end position="492"/>
    </location>
</feature>
<dbReference type="PROSITE" id="PS50003">
    <property type="entry name" value="PH_DOMAIN"/>
    <property type="match status" value="1"/>
</dbReference>
<feature type="region of interest" description="Disordered" evidence="1">
    <location>
        <begin position="822"/>
        <end position="841"/>
    </location>
</feature>
<feature type="region of interest" description="Disordered" evidence="1">
    <location>
        <begin position="384"/>
        <end position="417"/>
    </location>
</feature>
<name>A0A0M3I404_ASCLU</name>
<feature type="region of interest" description="Disordered" evidence="1">
    <location>
        <begin position="731"/>
        <end position="751"/>
    </location>
</feature>
<feature type="compositionally biased region" description="Low complexity" evidence="1">
    <location>
        <begin position="959"/>
        <end position="968"/>
    </location>
</feature>
<dbReference type="AlphaFoldDB" id="A0A0M3I404"/>
<feature type="compositionally biased region" description="Basic and acidic residues" evidence="1">
    <location>
        <begin position="994"/>
        <end position="1003"/>
    </location>
</feature>
<feature type="compositionally biased region" description="Polar residues" evidence="1">
    <location>
        <begin position="554"/>
        <end position="564"/>
    </location>
</feature>
<feature type="region of interest" description="Disordered" evidence="1">
    <location>
        <begin position="679"/>
        <end position="698"/>
    </location>
</feature>
<evidence type="ECO:0000313" key="3">
    <source>
        <dbReference type="Proteomes" id="UP000036681"/>
    </source>
</evidence>
<feature type="compositionally biased region" description="Polar residues" evidence="1">
    <location>
        <begin position="611"/>
        <end position="624"/>
    </location>
</feature>
<feature type="region of interest" description="Disordered" evidence="1">
    <location>
        <begin position="552"/>
        <end position="626"/>
    </location>
</feature>
<evidence type="ECO:0000313" key="4">
    <source>
        <dbReference type="WBParaSite" id="ALUE_0001144601-mRNA-1"/>
    </source>
</evidence>
<proteinExistence type="predicted"/>
<protein>
    <submittedName>
        <fullName evidence="4">PH domain-containing protein</fullName>
    </submittedName>
</protein>
<feature type="compositionally biased region" description="Low complexity" evidence="1">
    <location>
        <begin position="829"/>
        <end position="840"/>
    </location>
</feature>
<dbReference type="Gene3D" id="2.30.29.30">
    <property type="entry name" value="Pleckstrin-homology domain (PH domain)/Phosphotyrosine-binding domain (PTB)"/>
    <property type="match status" value="1"/>
</dbReference>
<dbReference type="SUPFAM" id="SSF50729">
    <property type="entry name" value="PH domain-like"/>
    <property type="match status" value="1"/>
</dbReference>
<dbReference type="Proteomes" id="UP000036681">
    <property type="component" value="Unplaced"/>
</dbReference>
<feature type="compositionally biased region" description="Polar residues" evidence="1">
    <location>
        <begin position="462"/>
        <end position="483"/>
    </location>
</feature>
<evidence type="ECO:0000259" key="2">
    <source>
        <dbReference type="PROSITE" id="PS50003"/>
    </source>
</evidence>
<organism evidence="3 4">
    <name type="scientific">Ascaris lumbricoides</name>
    <name type="common">Giant roundworm</name>
    <dbReference type="NCBI Taxonomy" id="6252"/>
    <lineage>
        <taxon>Eukaryota</taxon>
        <taxon>Metazoa</taxon>
        <taxon>Ecdysozoa</taxon>
        <taxon>Nematoda</taxon>
        <taxon>Chromadorea</taxon>
        <taxon>Rhabditida</taxon>
        <taxon>Spirurina</taxon>
        <taxon>Ascaridomorpha</taxon>
        <taxon>Ascaridoidea</taxon>
        <taxon>Ascarididae</taxon>
        <taxon>Ascaris</taxon>
    </lineage>
</organism>